<dbReference type="REBASE" id="149554">
    <property type="entry name" value="Bco4099McrBC3P"/>
</dbReference>
<organism evidence="1 2">
    <name type="scientific">Heyndrickxia coagulans</name>
    <name type="common">Weizmannia coagulans</name>
    <dbReference type="NCBI Taxonomy" id="1398"/>
    <lineage>
        <taxon>Bacteria</taxon>
        <taxon>Bacillati</taxon>
        <taxon>Bacillota</taxon>
        <taxon>Bacilli</taxon>
        <taxon>Bacillales</taxon>
        <taxon>Bacillaceae</taxon>
        <taxon>Heyndrickxia</taxon>
    </lineage>
</organism>
<accession>A0A150JY54</accession>
<comment type="caution">
    <text evidence="1">The sequence shown here is derived from an EMBL/GenBank/DDBJ whole genome shotgun (WGS) entry which is preliminary data.</text>
</comment>
<proteinExistence type="predicted"/>
<dbReference type="AlphaFoldDB" id="A0A150JY54"/>
<dbReference type="RefSeq" id="WP_061575727.1">
    <property type="nucleotide sequence ID" value="NZ_LQYI01000130.1"/>
</dbReference>
<name>A0A150JY54_HEYCO</name>
<dbReference type="NCBIfam" id="NF007277">
    <property type="entry name" value="PRK09736.1"/>
    <property type="match status" value="1"/>
</dbReference>
<dbReference type="InterPro" id="IPR014407">
    <property type="entry name" value="McrC_bac"/>
</dbReference>
<dbReference type="PANTHER" id="PTHR38733">
    <property type="entry name" value="PROTEIN MCRC"/>
    <property type="match status" value="1"/>
</dbReference>
<reference evidence="1 2" key="1">
    <citation type="submission" date="2016-01" db="EMBL/GenBank/DDBJ databases">
        <title>Genome Sequences of Twelve Sporeforming Bacillus Species Isolated from Foods.</title>
        <authorList>
            <person name="Berendsen E.M."/>
            <person name="Wells-Bennik M.H."/>
            <person name="Krawcyk A.O."/>
            <person name="De Jong A."/>
            <person name="Holsappel S."/>
            <person name="Eijlander R.T."/>
            <person name="Kuipers O.P."/>
        </authorList>
    </citation>
    <scope>NUCLEOTIDE SEQUENCE [LARGE SCALE GENOMIC DNA]</scope>
    <source>
        <strain evidence="1 2">B4099</strain>
    </source>
</reference>
<protein>
    <recommendedName>
        <fullName evidence="3">5-methylcytosine-specific restriction endonuclease system specificity protein McrC</fullName>
    </recommendedName>
</protein>
<dbReference type="PATRIC" id="fig|1398.25.peg.1096"/>
<dbReference type="GO" id="GO:0009307">
    <property type="term" value="P:DNA restriction-modification system"/>
    <property type="evidence" value="ECO:0007669"/>
    <property type="project" value="InterPro"/>
</dbReference>
<dbReference type="InterPro" id="IPR019292">
    <property type="entry name" value="McrC"/>
</dbReference>
<dbReference type="EMBL" id="LQYI01000130">
    <property type="protein sequence ID" value="KYC62223.1"/>
    <property type="molecule type" value="Genomic_DNA"/>
</dbReference>
<gene>
    <name evidence="1" type="ORF">B4099_1950</name>
</gene>
<dbReference type="Pfam" id="PF10117">
    <property type="entry name" value="McrBC"/>
    <property type="match status" value="1"/>
</dbReference>
<dbReference type="PANTHER" id="PTHR38733:SF1">
    <property type="entry name" value="TYPE IV METHYL-DIRECTED RESTRICTION ENZYME ECOKMCRBC"/>
    <property type="match status" value="1"/>
</dbReference>
<sequence length="356" mass="41541">MTKDKGILIRNIYYMLSYAFRVLKLSNYDEMASEKFEHIQDLFAVILAKGIARQLKQGLYKEYVSHYDNLSVLRGKLDIHGTIHHKLQRKQRLSCEYDELSENNVFNQILKTTSVILMQQPSLNVKRRKALKKVMLHFNRVDIIEPTCIKWNILQFQKNNQSYKMLINICYFVLDGLLLSTDKGKYKMATFLDDQQMSRLFEKFVLEYYRYHYPSLRAAASQIAWNIDDGVVDFLPVMQTDITLNFGEKILIIDTKYYAYTMQIQSRYNSRTFHSNNLYQIFTYVKNQDVGNTGNVAGMLLYARTEETIVPDSDFIMSGNKIRVKTLDLNTAFGDIAGQLDHIATSYFGDVEKKEA</sequence>
<evidence type="ECO:0008006" key="3">
    <source>
        <dbReference type="Google" id="ProtNLM"/>
    </source>
</evidence>
<evidence type="ECO:0000313" key="2">
    <source>
        <dbReference type="Proteomes" id="UP000075304"/>
    </source>
</evidence>
<dbReference type="PIRSF" id="PIRSF003109">
    <property type="entry name" value="McrC"/>
    <property type="match status" value="1"/>
</dbReference>
<dbReference type="Proteomes" id="UP000075304">
    <property type="component" value="Unassembled WGS sequence"/>
</dbReference>
<evidence type="ECO:0000313" key="1">
    <source>
        <dbReference type="EMBL" id="KYC62223.1"/>
    </source>
</evidence>